<evidence type="ECO:0000256" key="3">
    <source>
        <dbReference type="ARBA" id="ARBA00022692"/>
    </source>
</evidence>
<evidence type="ECO:0000256" key="5">
    <source>
        <dbReference type="ARBA" id="ARBA00023136"/>
    </source>
</evidence>
<dbReference type="PATRIC" id="fig|1367477.3.peg.3130"/>
<dbReference type="KEGG" id="bif:N288_15740"/>
<comment type="subcellular location">
    <subcellularLocation>
        <location evidence="1">Cell membrane</location>
        <topology evidence="1">Multi-pass membrane protein</topology>
    </subcellularLocation>
</comment>
<dbReference type="GO" id="GO:0005886">
    <property type="term" value="C:plasma membrane"/>
    <property type="evidence" value="ECO:0007669"/>
    <property type="project" value="UniProtKB-SubCell"/>
</dbReference>
<evidence type="ECO:0000256" key="6">
    <source>
        <dbReference type="SAM" id="Phobius"/>
    </source>
</evidence>
<keyword evidence="2" id="KW-1003">Cell membrane</keyword>
<feature type="transmembrane region" description="Helical" evidence="6">
    <location>
        <begin position="138"/>
        <end position="159"/>
    </location>
</feature>
<dbReference type="STRING" id="1367477.N288_15740"/>
<organism evidence="7 8">
    <name type="scientific">Bacillus infantis NRRL B-14911</name>
    <dbReference type="NCBI Taxonomy" id="1367477"/>
    <lineage>
        <taxon>Bacteria</taxon>
        <taxon>Bacillati</taxon>
        <taxon>Bacillota</taxon>
        <taxon>Bacilli</taxon>
        <taxon>Bacillales</taxon>
        <taxon>Bacillaceae</taxon>
        <taxon>Bacillus</taxon>
    </lineage>
</organism>
<dbReference type="AlphaFoldDB" id="U5LC56"/>
<proteinExistence type="predicted"/>
<evidence type="ECO:0000313" key="7">
    <source>
        <dbReference type="EMBL" id="AGX05045.1"/>
    </source>
</evidence>
<evidence type="ECO:0000313" key="8">
    <source>
        <dbReference type="Proteomes" id="UP000017805"/>
    </source>
</evidence>
<protein>
    <recommendedName>
        <fullName evidence="9">Integral membrane protein</fullName>
    </recommendedName>
</protein>
<evidence type="ECO:0000256" key="2">
    <source>
        <dbReference type="ARBA" id="ARBA00022475"/>
    </source>
</evidence>
<feature type="transmembrane region" description="Helical" evidence="6">
    <location>
        <begin position="110"/>
        <end position="131"/>
    </location>
</feature>
<evidence type="ECO:0000256" key="1">
    <source>
        <dbReference type="ARBA" id="ARBA00004651"/>
    </source>
</evidence>
<evidence type="ECO:0000256" key="4">
    <source>
        <dbReference type="ARBA" id="ARBA00022989"/>
    </source>
</evidence>
<dbReference type="Proteomes" id="UP000017805">
    <property type="component" value="Chromosome"/>
</dbReference>
<name>U5LC56_9BACI</name>
<reference evidence="7 8" key="1">
    <citation type="submission" date="2013-07" db="EMBL/GenBank/DDBJ databases">
        <title>Complete genome sequence of Bacillus infantis NRRL B-14911 that has potential to induce cardiac disease by antigenic mimicry.</title>
        <authorList>
            <person name="Massilamany C."/>
            <person name="Smith T.P.L."/>
            <person name="Loy J.D."/>
            <person name="Barletta R."/>
            <person name="Reddy J."/>
        </authorList>
    </citation>
    <scope>NUCLEOTIDE SEQUENCE [LARGE SCALE GENOMIC DNA]</scope>
    <source>
        <strain evidence="7 8">NRRL B-14911</strain>
    </source>
</reference>
<feature type="transmembrane region" description="Helical" evidence="6">
    <location>
        <begin position="69"/>
        <end position="90"/>
    </location>
</feature>
<dbReference type="EMBL" id="CP006643">
    <property type="protein sequence ID" value="AGX05045.1"/>
    <property type="molecule type" value="Genomic_DNA"/>
</dbReference>
<keyword evidence="3 6" id="KW-0812">Transmembrane</keyword>
<keyword evidence="5 6" id="KW-0472">Membrane</keyword>
<evidence type="ECO:0008006" key="9">
    <source>
        <dbReference type="Google" id="ProtNLM"/>
    </source>
</evidence>
<keyword evidence="8" id="KW-1185">Reference proteome</keyword>
<feature type="transmembrane region" description="Helical" evidence="6">
    <location>
        <begin position="16"/>
        <end position="38"/>
    </location>
</feature>
<sequence length="374" mass="42070">MKISNTVKEGKKMKAYLFNFAGGRIVKTGIAVFVTAFICHLLDWPAMFAVITAIVTIEPTAADSIRKAFIRLPASAIGAGFAVFFAFLFGDSPFSYAFVSLATIIACHRLRLYEGTVVAVLTGAAMISTVHDHYAASFFIRLGTTCTGLIVSTSVNIFIMPPQYSKTITLGIDSAFEKASSILMTVFTHISGSPRDKAGVLEDFQNLSRDTDKIEKLCLYQKDEWRFHRFTRKEIRCYRLEYKKLIILRQLIYHIGNLVYLPKSRFSLDLKTNAAAIPVMETVSFIFKDKGFMPAEDYLEQVNALTQWFNEQKETFAPADLHPHQHHHISPAAAVLYEILSLHDLAEELIHIRSLEERSKELLQLANDTASEGR</sequence>
<dbReference type="HOGENOM" id="CLU_067028_0_0_9"/>
<accession>U5LC56</accession>
<dbReference type="Pfam" id="PF06081">
    <property type="entry name" value="ArAE_1"/>
    <property type="match status" value="1"/>
</dbReference>
<keyword evidence="4 6" id="KW-1133">Transmembrane helix</keyword>
<gene>
    <name evidence="7" type="ORF">N288_15740</name>
</gene>
<dbReference type="InterPro" id="IPR010343">
    <property type="entry name" value="ArAE_1"/>
</dbReference>